<dbReference type="NCBIfam" id="TIGR01550">
    <property type="entry name" value="DOC_P1"/>
    <property type="match status" value="1"/>
</dbReference>
<dbReference type="AlphaFoldDB" id="A0A1J7IJ01"/>
<dbReference type="SUPFAM" id="SSF140931">
    <property type="entry name" value="Fic-like"/>
    <property type="match status" value="1"/>
</dbReference>
<dbReference type="STRING" id="1408157.A0A1J7IJ01"/>
<proteinExistence type="predicted"/>
<evidence type="ECO:0000313" key="3">
    <source>
        <dbReference type="Proteomes" id="UP000182658"/>
    </source>
</evidence>
<dbReference type="EMBL" id="KV875099">
    <property type="protein sequence ID" value="OIW27365.1"/>
    <property type="molecule type" value="Genomic_DNA"/>
</dbReference>
<dbReference type="PANTHER" id="PTHR39426:SF1">
    <property type="entry name" value="HOMOLOGY TO DEATH-ON-CURING PROTEIN OF PHAGE P1"/>
    <property type="match status" value="1"/>
</dbReference>
<dbReference type="InterPro" id="IPR006440">
    <property type="entry name" value="Doc"/>
</dbReference>
<dbReference type="InterPro" id="IPR036597">
    <property type="entry name" value="Fido-like_dom_sf"/>
</dbReference>
<evidence type="ECO:0000313" key="2">
    <source>
        <dbReference type="EMBL" id="OIW27365.1"/>
    </source>
</evidence>
<dbReference type="PROSITE" id="PS51459">
    <property type="entry name" value="FIDO"/>
    <property type="match status" value="1"/>
</dbReference>
<gene>
    <name evidence="2" type="ORF">CONLIGDRAFT_682422</name>
</gene>
<dbReference type="InParanoid" id="A0A1J7IJ01"/>
<organism evidence="2 3">
    <name type="scientific">Coniochaeta ligniaria NRRL 30616</name>
    <dbReference type="NCBI Taxonomy" id="1408157"/>
    <lineage>
        <taxon>Eukaryota</taxon>
        <taxon>Fungi</taxon>
        <taxon>Dikarya</taxon>
        <taxon>Ascomycota</taxon>
        <taxon>Pezizomycotina</taxon>
        <taxon>Sordariomycetes</taxon>
        <taxon>Sordariomycetidae</taxon>
        <taxon>Coniochaetales</taxon>
        <taxon>Coniochaetaceae</taxon>
        <taxon>Coniochaeta</taxon>
    </lineage>
</organism>
<dbReference type="Gene3D" id="1.20.120.1870">
    <property type="entry name" value="Fic/DOC protein, Fido domain"/>
    <property type="match status" value="1"/>
</dbReference>
<reference evidence="2 3" key="1">
    <citation type="submission" date="2016-10" db="EMBL/GenBank/DDBJ databases">
        <title>Draft genome sequence of Coniochaeta ligniaria NRRL30616, a lignocellulolytic fungus for bioabatement of inhibitors in plant biomass hydrolysates.</title>
        <authorList>
            <consortium name="DOE Joint Genome Institute"/>
            <person name="Jimenez D.J."/>
            <person name="Hector R.E."/>
            <person name="Riley R."/>
            <person name="Sun H."/>
            <person name="Grigoriev I.V."/>
            <person name="Van Elsas J.D."/>
            <person name="Nichols N.N."/>
        </authorList>
    </citation>
    <scope>NUCLEOTIDE SEQUENCE [LARGE SCALE GENOMIC DNA]</scope>
    <source>
        <strain evidence="2 3">NRRL 30616</strain>
    </source>
</reference>
<dbReference type="OrthoDB" id="3049701at2759"/>
<dbReference type="PANTHER" id="PTHR39426">
    <property type="entry name" value="HOMOLOGY TO DEATH-ON-CURING PROTEIN OF PHAGE P1"/>
    <property type="match status" value="1"/>
</dbReference>
<evidence type="ECO:0000259" key="1">
    <source>
        <dbReference type="PROSITE" id="PS51459"/>
    </source>
</evidence>
<name>A0A1J7IJ01_9PEZI</name>
<dbReference type="Proteomes" id="UP000182658">
    <property type="component" value="Unassembled WGS sequence"/>
</dbReference>
<dbReference type="Pfam" id="PF02661">
    <property type="entry name" value="Fic"/>
    <property type="match status" value="1"/>
</dbReference>
<dbReference type="InterPro" id="IPR003812">
    <property type="entry name" value="Fido"/>
</dbReference>
<keyword evidence="3" id="KW-1185">Reference proteome</keyword>
<dbReference type="InterPro" id="IPR053737">
    <property type="entry name" value="Type_II_TA_Toxin"/>
</dbReference>
<dbReference type="GO" id="GO:0016301">
    <property type="term" value="F:kinase activity"/>
    <property type="evidence" value="ECO:0007669"/>
    <property type="project" value="InterPro"/>
</dbReference>
<accession>A0A1J7IJ01</accession>
<protein>
    <submittedName>
        <fullName evidence="2">DOC family protein</fullName>
    </submittedName>
</protein>
<sequence length="153" mass="16969">MSSPRVPLRFLTTAQVTRLYKSQVTRANPSQPAVLDSAVTSPQNHWHYGQDDVFELAGVLAERIILNHAYQDGNKRIALLAADMFLKINGYKLQTRPFAKDTVNEGLKTAHISVATKTWSAEELAEYYRSIATPVSRYGRDWAVYGGVGADVG</sequence>
<feature type="domain" description="Fido" evidence="1">
    <location>
        <begin position="1"/>
        <end position="130"/>
    </location>
</feature>